<feature type="compositionally biased region" description="Basic and acidic residues" evidence="1">
    <location>
        <begin position="68"/>
        <end position="78"/>
    </location>
</feature>
<protein>
    <submittedName>
        <fullName evidence="2">Uncharacterized protein</fullName>
    </submittedName>
</protein>
<name>A0A6B0S4R3_9CETA</name>
<dbReference type="EMBL" id="VBQZ03000175">
    <property type="protein sequence ID" value="MXQ96872.1"/>
    <property type="molecule type" value="Genomic_DNA"/>
</dbReference>
<feature type="compositionally biased region" description="Polar residues" evidence="1">
    <location>
        <begin position="79"/>
        <end position="97"/>
    </location>
</feature>
<organism evidence="2 3">
    <name type="scientific">Bos mutus</name>
    <name type="common">wild yak</name>
    <dbReference type="NCBI Taxonomy" id="72004"/>
    <lineage>
        <taxon>Eukaryota</taxon>
        <taxon>Metazoa</taxon>
        <taxon>Chordata</taxon>
        <taxon>Craniata</taxon>
        <taxon>Vertebrata</taxon>
        <taxon>Euteleostomi</taxon>
        <taxon>Mammalia</taxon>
        <taxon>Eutheria</taxon>
        <taxon>Laurasiatheria</taxon>
        <taxon>Artiodactyla</taxon>
        <taxon>Ruminantia</taxon>
        <taxon>Pecora</taxon>
        <taxon>Bovidae</taxon>
        <taxon>Bovinae</taxon>
        <taxon>Bos</taxon>
    </lineage>
</organism>
<feature type="region of interest" description="Disordered" evidence="1">
    <location>
        <begin position="1"/>
        <end position="134"/>
    </location>
</feature>
<dbReference type="AlphaFoldDB" id="A0A6B0S4R3"/>
<accession>A0A6B0S4R3</accession>
<gene>
    <name evidence="2" type="ORF">E5288_WYG009930</name>
</gene>
<evidence type="ECO:0000313" key="2">
    <source>
        <dbReference type="EMBL" id="MXQ96872.1"/>
    </source>
</evidence>
<reference evidence="2" key="1">
    <citation type="submission" date="2019-10" db="EMBL/GenBank/DDBJ databases">
        <title>The sequence and de novo assembly of the wild yak genome.</title>
        <authorList>
            <person name="Liu Y."/>
        </authorList>
    </citation>
    <scope>NUCLEOTIDE SEQUENCE [LARGE SCALE GENOMIC DNA]</scope>
    <source>
        <strain evidence="2">WY2019</strain>
    </source>
</reference>
<sequence>MHLMTLPLSTKMSGKAPSNPPTVAVRWGPRKEMDAGKNSHKAVPPKAAGPLGCRRTCWRAGGLAGGEEGERTKREQGKKQSSLALTSVKPTKASVSDTHSHLLPGSESGVSPGQQSTGAFPEIPQPIASHTSLA</sequence>
<proteinExistence type="predicted"/>
<evidence type="ECO:0000256" key="1">
    <source>
        <dbReference type="SAM" id="MobiDB-lite"/>
    </source>
</evidence>
<evidence type="ECO:0000313" key="3">
    <source>
        <dbReference type="Proteomes" id="UP000322234"/>
    </source>
</evidence>
<comment type="caution">
    <text evidence="2">The sequence shown here is derived from an EMBL/GenBank/DDBJ whole genome shotgun (WGS) entry which is preliminary data.</text>
</comment>
<dbReference type="Proteomes" id="UP000322234">
    <property type="component" value="Unassembled WGS sequence"/>
</dbReference>
<keyword evidence="3" id="KW-1185">Reference proteome</keyword>
<feature type="compositionally biased region" description="Polar residues" evidence="1">
    <location>
        <begin position="108"/>
        <end position="118"/>
    </location>
</feature>